<protein>
    <submittedName>
        <fullName evidence="2">Uncharacterized protein</fullName>
    </submittedName>
</protein>
<keyword evidence="3" id="KW-1185">Reference proteome</keyword>
<dbReference type="Proteomes" id="UP000663792">
    <property type="component" value="Unassembled WGS sequence"/>
</dbReference>
<evidence type="ECO:0000313" key="2">
    <source>
        <dbReference type="EMBL" id="MBM9468328.1"/>
    </source>
</evidence>
<evidence type="ECO:0000313" key="3">
    <source>
        <dbReference type="Proteomes" id="UP000663792"/>
    </source>
</evidence>
<reference evidence="2" key="1">
    <citation type="submission" date="2021-01" db="EMBL/GenBank/DDBJ databases">
        <title>YIM 132084 draft genome.</title>
        <authorList>
            <person name="An D."/>
        </authorList>
    </citation>
    <scope>NUCLEOTIDE SEQUENCE</scope>
    <source>
        <strain evidence="2">YIM 132084</strain>
    </source>
</reference>
<accession>A0A938YEW5</accession>
<dbReference type="EMBL" id="JAERWK010000017">
    <property type="protein sequence ID" value="MBM9468328.1"/>
    <property type="molecule type" value="Genomic_DNA"/>
</dbReference>
<gene>
    <name evidence="2" type="ORF">JL106_13670</name>
</gene>
<dbReference type="RefSeq" id="WP_205261290.1">
    <property type="nucleotide sequence ID" value="NZ_JAERWK010000017.1"/>
</dbReference>
<sequence length="55" mass="5900">MPADPATTPGVHPDANPLLEPSPLPFRLPPFADIHEAHYGPAFDLGMGQARRRGV</sequence>
<feature type="region of interest" description="Disordered" evidence="1">
    <location>
        <begin position="1"/>
        <end position="24"/>
    </location>
</feature>
<name>A0A938YEW5_9ACTN</name>
<organism evidence="2 3">
    <name type="scientific">Nakamurella leprariae</name>
    <dbReference type="NCBI Taxonomy" id="2803911"/>
    <lineage>
        <taxon>Bacteria</taxon>
        <taxon>Bacillati</taxon>
        <taxon>Actinomycetota</taxon>
        <taxon>Actinomycetes</taxon>
        <taxon>Nakamurellales</taxon>
        <taxon>Nakamurellaceae</taxon>
        <taxon>Nakamurella</taxon>
    </lineage>
</organism>
<evidence type="ECO:0000256" key="1">
    <source>
        <dbReference type="SAM" id="MobiDB-lite"/>
    </source>
</evidence>
<proteinExistence type="predicted"/>
<comment type="caution">
    <text evidence="2">The sequence shown here is derived from an EMBL/GenBank/DDBJ whole genome shotgun (WGS) entry which is preliminary data.</text>
</comment>
<dbReference type="AlphaFoldDB" id="A0A938YEW5"/>